<accession>A0A0E9V931</accession>
<reference evidence="1" key="1">
    <citation type="submission" date="2014-11" db="EMBL/GenBank/DDBJ databases">
        <authorList>
            <person name="Amaro Gonzalez C."/>
        </authorList>
    </citation>
    <scope>NUCLEOTIDE SEQUENCE</scope>
</reference>
<organism evidence="1">
    <name type="scientific">Anguilla anguilla</name>
    <name type="common">European freshwater eel</name>
    <name type="synonym">Muraena anguilla</name>
    <dbReference type="NCBI Taxonomy" id="7936"/>
    <lineage>
        <taxon>Eukaryota</taxon>
        <taxon>Metazoa</taxon>
        <taxon>Chordata</taxon>
        <taxon>Craniata</taxon>
        <taxon>Vertebrata</taxon>
        <taxon>Euteleostomi</taxon>
        <taxon>Actinopterygii</taxon>
        <taxon>Neopterygii</taxon>
        <taxon>Teleostei</taxon>
        <taxon>Anguilliformes</taxon>
        <taxon>Anguillidae</taxon>
        <taxon>Anguilla</taxon>
    </lineage>
</organism>
<dbReference type="AlphaFoldDB" id="A0A0E9V931"/>
<sequence length="17" mass="1925">MWESVNGEGKCLKMELA</sequence>
<proteinExistence type="predicted"/>
<name>A0A0E9V931_ANGAN</name>
<reference evidence="1" key="2">
    <citation type="journal article" date="2015" name="Fish Shellfish Immunol.">
        <title>Early steps in the European eel (Anguilla anguilla)-Vibrio vulnificus interaction in the gills: Role of the RtxA13 toxin.</title>
        <authorList>
            <person name="Callol A."/>
            <person name="Pajuelo D."/>
            <person name="Ebbesson L."/>
            <person name="Teles M."/>
            <person name="MacKenzie S."/>
            <person name="Amaro C."/>
        </authorList>
    </citation>
    <scope>NUCLEOTIDE SEQUENCE</scope>
</reference>
<evidence type="ECO:0000313" key="1">
    <source>
        <dbReference type="EMBL" id="JAH74521.1"/>
    </source>
</evidence>
<protein>
    <submittedName>
        <fullName evidence="1">Uncharacterized protein</fullName>
    </submittedName>
</protein>
<dbReference type="EMBL" id="GBXM01034056">
    <property type="protein sequence ID" value="JAH74521.1"/>
    <property type="molecule type" value="Transcribed_RNA"/>
</dbReference>